<comment type="similarity">
    <text evidence="1">Belongs to the ClpS family.</text>
</comment>
<dbReference type="Proteomes" id="UP000256379">
    <property type="component" value="Unassembled WGS sequence"/>
</dbReference>
<reference evidence="3 4" key="1">
    <citation type="submission" date="2018-04" db="EMBL/GenBank/DDBJ databases">
        <title>Novel Campyloabacter and Helicobacter Species and Strains.</title>
        <authorList>
            <person name="Mannion A.J."/>
            <person name="Shen Z."/>
            <person name="Fox J.G."/>
        </authorList>
    </citation>
    <scope>NUCLEOTIDE SEQUENCE [LARGE SCALE GENOMIC DNA]</scope>
    <source>
        <strain evidence="3 4">MIT 17-337</strain>
    </source>
</reference>
<dbReference type="EMBL" id="NXLQ01000002">
    <property type="protein sequence ID" value="RDU67034.1"/>
    <property type="molecule type" value="Genomic_DNA"/>
</dbReference>
<name>A0A3D8IQZ3_9HELI</name>
<evidence type="ECO:0000259" key="2">
    <source>
        <dbReference type="Pfam" id="PF02617"/>
    </source>
</evidence>
<comment type="function">
    <text evidence="1">Involved in the modulation of the specificity of the ClpAP-mediated ATP-dependent protein degradation.</text>
</comment>
<comment type="caution">
    <text evidence="3">The sequence shown here is derived from an EMBL/GenBank/DDBJ whole genome shotgun (WGS) entry which is preliminary data.</text>
</comment>
<dbReference type="SUPFAM" id="SSF54736">
    <property type="entry name" value="ClpS-like"/>
    <property type="match status" value="1"/>
</dbReference>
<keyword evidence="4" id="KW-1185">Reference proteome</keyword>
<dbReference type="GO" id="GO:0006508">
    <property type="term" value="P:proteolysis"/>
    <property type="evidence" value="ECO:0007669"/>
    <property type="project" value="UniProtKB-UniRule"/>
</dbReference>
<accession>A0A3D8IQZ3</accession>
<dbReference type="AlphaFoldDB" id="A0A3D8IQZ3"/>
<dbReference type="GO" id="GO:0008233">
    <property type="term" value="F:peptidase activity"/>
    <property type="evidence" value="ECO:0007669"/>
    <property type="project" value="UniProtKB-KW"/>
</dbReference>
<dbReference type="GO" id="GO:0030163">
    <property type="term" value="P:protein catabolic process"/>
    <property type="evidence" value="ECO:0007669"/>
    <property type="project" value="InterPro"/>
</dbReference>
<protein>
    <recommendedName>
        <fullName evidence="1">ATP-dependent Clp protease adapter protein ClpS</fullName>
    </recommendedName>
</protein>
<dbReference type="Gene3D" id="3.30.1390.10">
    <property type="match status" value="1"/>
</dbReference>
<keyword evidence="3" id="KW-0378">Hydrolase</keyword>
<dbReference type="InterPro" id="IPR003769">
    <property type="entry name" value="ClpS_core"/>
</dbReference>
<dbReference type="OrthoDB" id="9796121at2"/>
<sequence>MPNNKSQYSNEYDYETINEIEVALPKMQEIIIFNDDYTSMQFVIALLMEIFDKNEIDAQTITQFVHNTGEGSCGIYPYDIAELKYIMAINFIQDNKMPLRIDKRDVL</sequence>
<evidence type="ECO:0000313" key="3">
    <source>
        <dbReference type="EMBL" id="RDU67034.1"/>
    </source>
</evidence>
<comment type="subunit">
    <text evidence="1">Binds to the N-terminal domain of the chaperone ClpA.</text>
</comment>
<proteinExistence type="inferred from homology"/>
<feature type="domain" description="Adaptor protein ClpS core" evidence="2">
    <location>
        <begin position="25"/>
        <end position="101"/>
    </location>
</feature>
<dbReference type="HAMAP" id="MF_00302">
    <property type="entry name" value="ClpS"/>
    <property type="match status" value="1"/>
</dbReference>
<organism evidence="3 4">
    <name type="scientific">Helicobacter didelphidarum</name>
    <dbReference type="NCBI Taxonomy" id="2040648"/>
    <lineage>
        <taxon>Bacteria</taxon>
        <taxon>Pseudomonadati</taxon>
        <taxon>Campylobacterota</taxon>
        <taxon>Epsilonproteobacteria</taxon>
        <taxon>Campylobacterales</taxon>
        <taxon>Helicobacteraceae</taxon>
        <taxon>Helicobacter</taxon>
    </lineage>
</organism>
<dbReference type="RefSeq" id="WP_115542329.1">
    <property type="nucleotide sequence ID" value="NZ_NXLQ01000002.1"/>
</dbReference>
<dbReference type="Pfam" id="PF02617">
    <property type="entry name" value="ClpS"/>
    <property type="match status" value="1"/>
</dbReference>
<keyword evidence="3" id="KW-0645">Protease</keyword>
<evidence type="ECO:0000256" key="1">
    <source>
        <dbReference type="HAMAP-Rule" id="MF_00302"/>
    </source>
</evidence>
<gene>
    <name evidence="1" type="primary">clpS</name>
    <name evidence="3" type="ORF">CQA53_01875</name>
</gene>
<dbReference type="InterPro" id="IPR022935">
    <property type="entry name" value="ClpS"/>
</dbReference>
<dbReference type="InterPro" id="IPR014719">
    <property type="entry name" value="Ribosomal_bL12_C/ClpS-like"/>
</dbReference>
<evidence type="ECO:0000313" key="4">
    <source>
        <dbReference type="Proteomes" id="UP000256379"/>
    </source>
</evidence>